<dbReference type="InterPro" id="IPR018490">
    <property type="entry name" value="cNMP-bd_dom_sf"/>
</dbReference>
<dbReference type="InterPro" id="IPR012318">
    <property type="entry name" value="HTH_CRP"/>
</dbReference>
<dbReference type="InterPro" id="IPR050397">
    <property type="entry name" value="Env_Response_Regulators"/>
</dbReference>
<dbReference type="GO" id="GO:0003700">
    <property type="term" value="F:DNA-binding transcription factor activity"/>
    <property type="evidence" value="ECO:0007669"/>
    <property type="project" value="InterPro"/>
</dbReference>
<dbReference type="InterPro" id="IPR000595">
    <property type="entry name" value="cNMP-bd_dom"/>
</dbReference>
<evidence type="ECO:0000313" key="8">
    <source>
        <dbReference type="Proteomes" id="UP000243688"/>
    </source>
</evidence>
<dbReference type="PROSITE" id="PS51063">
    <property type="entry name" value="HTH_CRP_2"/>
    <property type="match status" value="1"/>
</dbReference>
<dbReference type="InterPro" id="IPR036388">
    <property type="entry name" value="WH-like_DNA-bd_sf"/>
</dbReference>
<comment type="caution">
    <text evidence="7">The sequence shown here is derived from an EMBL/GenBank/DDBJ whole genome shotgun (WGS) entry which is preliminary data.</text>
</comment>
<dbReference type="PRINTS" id="PR00034">
    <property type="entry name" value="HTHCRP"/>
</dbReference>
<protein>
    <recommendedName>
        <fullName evidence="9">Crp/Fnr family transcriptional regulator</fullName>
    </recommendedName>
</protein>
<dbReference type="Pfam" id="PF13545">
    <property type="entry name" value="HTH_Crp_2"/>
    <property type="match status" value="1"/>
</dbReference>
<feature type="domain" description="Cyclic nucleotide-binding" evidence="5">
    <location>
        <begin position="13"/>
        <end position="133"/>
    </location>
</feature>
<sequence length="229" mass="26018">MHDRLELLRGIAMFRDLPPPELERVASFAAFRTFQRRTVVFHEGDRLEAVYFIRSGMVKTSKTDEEGREHIVSLLGAGEMFPHTALFGASVCPATATALVDTDMAVFALKPFERLLLEAPTVAAHVIRALGEKIRDLQQKLQQLTGFDVRRRIVSFLVHAAETHGRPESDGVRLDWPLTHQELADMLGTSRETVNRVLSDLKREGFLVFDRQSLVLRRFAEFRKLSDFS</sequence>
<dbReference type="AlphaFoldDB" id="A0A2A6DXN4"/>
<evidence type="ECO:0000256" key="3">
    <source>
        <dbReference type="ARBA" id="ARBA00023159"/>
    </source>
</evidence>
<dbReference type="EMBL" id="MOXJ01000035">
    <property type="protein sequence ID" value="PDO09551.1"/>
    <property type="molecule type" value="Genomic_DNA"/>
</dbReference>
<organism evidence="7 8">
    <name type="scientific">Candidatus Reconcilbacillus cellulovorans</name>
    <dbReference type="NCBI Taxonomy" id="1906605"/>
    <lineage>
        <taxon>Bacteria</taxon>
        <taxon>Bacillati</taxon>
        <taxon>Bacillota</taxon>
        <taxon>Bacilli</taxon>
        <taxon>Bacillales</taxon>
        <taxon>Paenibacillaceae</taxon>
        <taxon>Candidatus Reconcilbacillus</taxon>
    </lineage>
</organism>
<dbReference type="SMART" id="SM00100">
    <property type="entry name" value="cNMP"/>
    <property type="match status" value="1"/>
</dbReference>
<dbReference type="SUPFAM" id="SSF46785">
    <property type="entry name" value="Winged helix' DNA-binding domain"/>
    <property type="match status" value="1"/>
</dbReference>
<dbReference type="PANTHER" id="PTHR24567:SF74">
    <property type="entry name" value="HTH-TYPE TRANSCRIPTIONAL REGULATOR ARCR"/>
    <property type="match status" value="1"/>
</dbReference>
<name>A0A2A6DXN4_9BACL</name>
<evidence type="ECO:0000256" key="1">
    <source>
        <dbReference type="ARBA" id="ARBA00023015"/>
    </source>
</evidence>
<keyword evidence="3" id="KW-0010">Activator</keyword>
<dbReference type="CDD" id="cd00038">
    <property type="entry name" value="CAP_ED"/>
    <property type="match status" value="1"/>
</dbReference>
<dbReference type="InterPro" id="IPR014710">
    <property type="entry name" value="RmlC-like_jellyroll"/>
</dbReference>
<evidence type="ECO:0000313" key="7">
    <source>
        <dbReference type="EMBL" id="PDO09551.1"/>
    </source>
</evidence>
<dbReference type="Gene3D" id="2.60.120.10">
    <property type="entry name" value="Jelly Rolls"/>
    <property type="match status" value="1"/>
</dbReference>
<dbReference type="Pfam" id="PF00027">
    <property type="entry name" value="cNMP_binding"/>
    <property type="match status" value="1"/>
</dbReference>
<evidence type="ECO:0000259" key="5">
    <source>
        <dbReference type="PROSITE" id="PS50042"/>
    </source>
</evidence>
<dbReference type="Proteomes" id="UP000243688">
    <property type="component" value="Unassembled WGS sequence"/>
</dbReference>
<dbReference type="CDD" id="cd00092">
    <property type="entry name" value="HTH_CRP"/>
    <property type="match status" value="1"/>
</dbReference>
<evidence type="ECO:0000256" key="2">
    <source>
        <dbReference type="ARBA" id="ARBA00023125"/>
    </source>
</evidence>
<keyword evidence="2" id="KW-0238">DNA-binding</keyword>
<proteinExistence type="predicted"/>
<feature type="domain" description="HTH crp-type" evidence="6">
    <location>
        <begin position="147"/>
        <end position="220"/>
    </location>
</feature>
<evidence type="ECO:0000256" key="4">
    <source>
        <dbReference type="ARBA" id="ARBA00023163"/>
    </source>
</evidence>
<keyword evidence="1" id="KW-0805">Transcription regulation</keyword>
<dbReference type="PROSITE" id="PS50042">
    <property type="entry name" value="CNMP_BINDING_3"/>
    <property type="match status" value="1"/>
</dbReference>
<reference evidence="7 8" key="1">
    <citation type="submission" date="2016-12" db="EMBL/GenBank/DDBJ databases">
        <title>Candidatus Reconcilibacillus cellulovorans genome.</title>
        <authorList>
            <person name="Kolinko S."/>
            <person name="Wu Y.-W."/>
            <person name="Tachea F."/>
            <person name="Denzel E."/>
            <person name="Hiras J."/>
            <person name="Baecker N."/>
            <person name="Chan L.J."/>
            <person name="Eichorst S.A."/>
            <person name="Frey D."/>
            <person name="Adams P.D."/>
            <person name="Pray T."/>
            <person name="Tanjore D."/>
            <person name="Petzold C.J."/>
            <person name="Gladden J.M."/>
            <person name="Simmons B.A."/>
            <person name="Singer S.W."/>
        </authorList>
    </citation>
    <scope>NUCLEOTIDE SEQUENCE [LARGE SCALE GENOMIC DNA]</scope>
    <source>
        <strain evidence="7">JTherm</strain>
    </source>
</reference>
<dbReference type="InterPro" id="IPR036390">
    <property type="entry name" value="WH_DNA-bd_sf"/>
</dbReference>
<evidence type="ECO:0008006" key="9">
    <source>
        <dbReference type="Google" id="ProtNLM"/>
    </source>
</evidence>
<dbReference type="SMART" id="SM00419">
    <property type="entry name" value="HTH_CRP"/>
    <property type="match status" value="1"/>
</dbReference>
<dbReference type="PANTHER" id="PTHR24567">
    <property type="entry name" value="CRP FAMILY TRANSCRIPTIONAL REGULATORY PROTEIN"/>
    <property type="match status" value="1"/>
</dbReference>
<gene>
    <name evidence="7" type="ORF">BLM47_12040</name>
</gene>
<dbReference type="SUPFAM" id="SSF51206">
    <property type="entry name" value="cAMP-binding domain-like"/>
    <property type="match status" value="1"/>
</dbReference>
<dbReference type="PROSITE" id="PS00042">
    <property type="entry name" value="HTH_CRP_1"/>
    <property type="match status" value="1"/>
</dbReference>
<keyword evidence="4" id="KW-0804">Transcription</keyword>
<evidence type="ECO:0000259" key="6">
    <source>
        <dbReference type="PROSITE" id="PS51063"/>
    </source>
</evidence>
<accession>A0A2A6DXN4</accession>
<dbReference type="Gene3D" id="1.10.10.10">
    <property type="entry name" value="Winged helix-like DNA-binding domain superfamily/Winged helix DNA-binding domain"/>
    <property type="match status" value="1"/>
</dbReference>
<dbReference type="InterPro" id="IPR018335">
    <property type="entry name" value="Tscrpt_reg_HTH_Crp-type_CS"/>
</dbReference>
<dbReference type="GO" id="GO:0003677">
    <property type="term" value="F:DNA binding"/>
    <property type="evidence" value="ECO:0007669"/>
    <property type="project" value="UniProtKB-KW"/>
</dbReference>
<dbReference type="GO" id="GO:0005829">
    <property type="term" value="C:cytosol"/>
    <property type="evidence" value="ECO:0007669"/>
    <property type="project" value="TreeGrafter"/>
</dbReference>